<dbReference type="InterPro" id="IPR046347">
    <property type="entry name" value="bZIP_sf"/>
</dbReference>
<keyword evidence="3" id="KW-1185">Reference proteome</keyword>
<evidence type="ECO:0008006" key="4">
    <source>
        <dbReference type="Google" id="ProtNLM"/>
    </source>
</evidence>
<gene>
    <name evidence="2" type="ORF">LOD99_2408</name>
</gene>
<evidence type="ECO:0000256" key="1">
    <source>
        <dbReference type="SAM" id="MobiDB-lite"/>
    </source>
</evidence>
<dbReference type="AlphaFoldDB" id="A0AAV7K342"/>
<dbReference type="Proteomes" id="UP001165289">
    <property type="component" value="Unassembled WGS sequence"/>
</dbReference>
<dbReference type="EMBL" id="JAKMXF010000210">
    <property type="protein sequence ID" value="KAI6655119.1"/>
    <property type="molecule type" value="Genomic_DNA"/>
</dbReference>
<feature type="compositionally biased region" description="Basic residues" evidence="1">
    <location>
        <begin position="71"/>
        <end position="84"/>
    </location>
</feature>
<accession>A0AAV7K342</accession>
<evidence type="ECO:0000313" key="2">
    <source>
        <dbReference type="EMBL" id="KAI6655119.1"/>
    </source>
</evidence>
<protein>
    <recommendedName>
        <fullName evidence="4">BZIP domain-containing protein</fullName>
    </recommendedName>
</protein>
<comment type="caution">
    <text evidence="2">The sequence shown here is derived from an EMBL/GenBank/DDBJ whole genome shotgun (WGS) entry which is preliminary data.</text>
</comment>
<name>A0AAV7K342_9METZ</name>
<proteinExistence type="predicted"/>
<reference evidence="2 3" key="1">
    <citation type="journal article" date="2023" name="BMC Biol.">
        <title>The compact genome of the sponge Oopsacas minuta (Hexactinellida) is lacking key metazoan core genes.</title>
        <authorList>
            <person name="Santini S."/>
            <person name="Schenkelaars Q."/>
            <person name="Jourda C."/>
            <person name="Duchesne M."/>
            <person name="Belahbib H."/>
            <person name="Rocher C."/>
            <person name="Selva M."/>
            <person name="Riesgo A."/>
            <person name="Vervoort M."/>
            <person name="Leys S.P."/>
            <person name="Kodjabachian L."/>
            <person name="Le Bivic A."/>
            <person name="Borchiellini C."/>
            <person name="Claverie J.M."/>
            <person name="Renard E."/>
        </authorList>
    </citation>
    <scope>NUCLEOTIDE SEQUENCE [LARGE SCALE GENOMIC DNA]</scope>
    <source>
        <strain evidence="2">SPO-2</strain>
    </source>
</reference>
<dbReference type="GO" id="GO:0003700">
    <property type="term" value="F:DNA-binding transcription factor activity"/>
    <property type="evidence" value="ECO:0007669"/>
    <property type="project" value="InterPro"/>
</dbReference>
<organism evidence="2 3">
    <name type="scientific">Oopsacas minuta</name>
    <dbReference type="NCBI Taxonomy" id="111878"/>
    <lineage>
        <taxon>Eukaryota</taxon>
        <taxon>Metazoa</taxon>
        <taxon>Porifera</taxon>
        <taxon>Hexactinellida</taxon>
        <taxon>Hexasterophora</taxon>
        <taxon>Lyssacinosida</taxon>
        <taxon>Leucopsacidae</taxon>
        <taxon>Oopsacas</taxon>
    </lineage>
</organism>
<sequence>MTSRQMTDVIQVLDVVLKDDWQKNIMKTKFHEDIFSFLDNEKLSKLPNDVVNQLLKKPCFSEPQRAYIREKRRKSLSSRAAKRHRDGEKEKVNEMQQQIDSLLGVKAQLKEQVEELLDEIKMYQDDGTIIELS</sequence>
<dbReference type="Gene3D" id="1.20.5.170">
    <property type="match status" value="1"/>
</dbReference>
<evidence type="ECO:0000313" key="3">
    <source>
        <dbReference type="Proteomes" id="UP001165289"/>
    </source>
</evidence>
<feature type="region of interest" description="Disordered" evidence="1">
    <location>
        <begin position="71"/>
        <end position="94"/>
    </location>
</feature>
<dbReference type="SUPFAM" id="SSF57959">
    <property type="entry name" value="Leucine zipper domain"/>
    <property type="match status" value="1"/>
</dbReference>